<dbReference type="Pfam" id="PF00313">
    <property type="entry name" value="CSD"/>
    <property type="match status" value="1"/>
</dbReference>
<dbReference type="AlphaFoldDB" id="A0AAD5PA30"/>
<keyword evidence="3" id="KW-0238">DNA-binding</keyword>
<dbReference type="InterPro" id="IPR012340">
    <property type="entry name" value="NA-bd_OB-fold"/>
</dbReference>
<dbReference type="PROSITE" id="PS51857">
    <property type="entry name" value="CSD_2"/>
    <property type="match status" value="1"/>
</dbReference>
<dbReference type="EMBL" id="JAIXMP010000030">
    <property type="protein sequence ID" value="KAI9251392.1"/>
    <property type="molecule type" value="Genomic_DNA"/>
</dbReference>
<feature type="compositionally biased region" description="Pro residues" evidence="1">
    <location>
        <begin position="180"/>
        <end position="190"/>
    </location>
</feature>
<dbReference type="InterPro" id="IPR002059">
    <property type="entry name" value="CSP_DNA-bd"/>
</dbReference>
<dbReference type="InterPro" id="IPR011129">
    <property type="entry name" value="CSD"/>
</dbReference>
<feature type="domain" description="CSD" evidence="2">
    <location>
        <begin position="6"/>
        <end position="77"/>
    </location>
</feature>
<reference evidence="3" key="1">
    <citation type="journal article" date="2022" name="IScience">
        <title>Evolution of zygomycete secretomes and the origins of terrestrial fungal ecologies.</title>
        <authorList>
            <person name="Chang Y."/>
            <person name="Wang Y."/>
            <person name="Mondo S."/>
            <person name="Ahrendt S."/>
            <person name="Andreopoulos W."/>
            <person name="Barry K."/>
            <person name="Beard J."/>
            <person name="Benny G.L."/>
            <person name="Blankenship S."/>
            <person name="Bonito G."/>
            <person name="Cuomo C."/>
            <person name="Desiro A."/>
            <person name="Gervers K.A."/>
            <person name="Hundley H."/>
            <person name="Kuo A."/>
            <person name="LaButti K."/>
            <person name="Lang B.F."/>
            <person name="Lipzen A."/>
            <person name="O'Donnell K."/>
            <person name="Pangilinan J."/>
            <person name="Reynolds N."/>
            <person name="Sandor L."/>
            <person name="Smith M.E."/>
            <person name="Tsang A."/>
            <person name="Grigoriev I.V."/>
            <person name="Stajich J.E."/>
            <person name="Spatafora J.W."/>
        </authorList>
    </citation>
    <scope>NUCLEOTIDE SEQUENCE</scope>
    <source>
        <strain evidence="3">RSA 2281</strain>
    </source>
</reference>
<feature type="compositionally biased region" description="Low complexity" evidence="1">
    <location>
        <begin position="107"/>
        <end position="126"/>
    </location>
</feature>
<sequence length="233" mass="25890">MESPPRKTGRVKFFNSIKGYGFIIPNDQVGQPNIEEVFVHHTAIYNSGGFKSLSEGEEVEYDLVQGPKGMQAANVSGPGGVPVRGDPYASYLRNKNHYYNDQRYMQYQQQPQHHQPQPQPHYNHQPQPHHHQQQQQQAPPPPPGAAPQFGYMPMPYGNVPQGFPQYGGPPPQFYTSSPQMMPPPFYPPQFPSSSTTSSSTSNNNNNHNNTTTNPNITTNNSAATNKPEGGDTM</sequence>
<reference evidence="3" key="2">
    <citation type="submission" date="2023-02" db="EMBL/GenBank/DDBJ databases">
        <authorList>
            <consortium name="DOE Joint Genome Institute"/>
            <person name="Mondo S.J."/>
            <person name="Chang Y."/>
            <person name="Wang Y."/>
            <person name="Ahrendt S."/>
            <person name="Andreopoulos W."/>
            <person name="Barry K."/>
            <person name="Beard J."/>
            <person name="Benny G.L."/>
            <person name="Blankenship S."/>
            <person name="Bonito G."/>
            <person name="Cuomo C."/>
            <person name="Desiro A."/>
            <person name="Gervers K.A."/>
            <person name="Hundley H."/>
            <person name="Kuo A."/>
            <person name="LaButti K."/>
            <person name="Lang B.F."/>
            <person name="Lipzen A."/>
            <person name="O'Donnell K."/>
            <person name="Pangilinan J."/>
            <person name="Reynolds N."/>
            <person name="Sandor L."/>
            <person name="Smith M.W."/>
            <person name="Tsang A."/>
            <person name="Grigoriev I.V."/>
            <person name="Stajich J.E."/>
            <person name="Spatafora J.W."/>
        </authorList>
    </citation>
    <scope>NUCLEOTIDE SEQUENCE</scope>
    <source>
        <strain evidence="3">RSA 2281</strain>
    </source>
</reference>
<name>A0AAD5PA30_9FUNG</name>
<dbReference type="GO" id="GO:0003677">
    <property type="term" value="F:DNA binding"/>
    <property type="evidence" value="ECO:0007669"/>
    <property type="project" value="UniProtKB-KW"/>
</dbReference>
<proteinExistence type="predicted"/>
<evidence type="ECO:0000313" key="3">
    <source>
        <dbReference type="EMBL" id="KAI9251392.1"/>
    </source>
</evidence>
<dbReference type="PRINTS" id="PR00050">
    <property type="entry name" value="COLDSHOCK"/>
</dbReference>
<evidence type="ECO:0000259" key="2">
    <source>
        <dbReference type="PROSITE" id="PS51857"/>
    </source>
</evidence>
<dbReference type="SMART" id="SM00357">
    <property type="entry name" value="CSP"/>
    <property type="match status" value="1"/>
</dbReference>
<dbReference type="Gene3D" id="2.40.50.140">
    <property type="entry name" value="Nucleic acid-binding proteins"/>
    <property type="match status" value="1"/>
</dbReference>
<feature type="compositionally biased region" description="Low complexity" evidence="1">
    <location>
        <begin position="191"/>
        <end position="225"/>
    </location>
</feature>
<dbReference type="Proteomes" id="UP001209540">
    <property type="component" value="Unassembled WGS sequence"/>
</dbReference>
<accession>A0AAD5PA30</accession>
<feature type="region of interest" description="Disordered" evidence="1">
    <location>
        <begin position="107"/>
        <end position="233"/>
    </location>
</feature>
<dbReference type="PANTHER" id="PTHR11544">
    <property type="entry name" value="COLD SHOCK DOMAIN CONTAINING PROTEINS"/>
    <property type="match status" value="1"/>
</dbReference>
<feature type="region of interest" description="Disordered" evidence="1">
    <location>
        <begin position="70"/>
        <end position="89"/>
    </location>
</feature>
<evidence type="ECO:0000313" key="4">
    <source>
        <dbReference type="Proteomes" id="UP001209540"/>
    </source>
</evidence>
<gene>
    <name evidence="3" type="ORF">BDA99DRAFT_521739</name>
</gene>
<evidence type="ECO:0000256" key="1">
    <source>
        <dbReference type="SAM" id="MobiDB-lite"/>
    </source>
</evidence>
<keyword evidence="4" id="KW-1185">Reference proteome</keyword>
<organism evidence="3 4">
    <name type="scientific">Phascolomyces articulosus</name>
    <dbReference type="NCBI Taxonomy" id="60185"/>
    <lineage>
        <taxon>Eukaryota</taxon>
        <taxon>Fungi</taxon>
        <taxon>Fungi incertae sedis</taxon>
        <taxon>Mucoromycota</taxon>
        <taxon>Mucoromycotina</taxon>
        <taxon>Mucoromycetes</taxon>
        <taxon>Mucorales</taxon>
        <taxon>Lichtheimiaceae</taxon>
        <taxon>Phascolomyces</taxon>
    </lineage>
</organism>
<dbReference type="SUPFAM" id="SSF50249">
    <property type="entry name" value="Nucleic acid-binding proteins"/>
    <property type="match status" value="1"/>
</dbReference>
<comment type="caution">
    <text evidence="3">The sequence shown here is derived from an EMBL/GenBank/DDBJ whole genome shotgun (WGS) entry which is preliminary data.</text>
</comment>
<protein>
    <submittedName>
        <fullName evidence="3">Cold-shock' DNA-binding domain-containing protein</fullName>
    </submittedName>
</protein>
<dbReference type="InterPro" id="IPR050181">
    <property type="entry name" value="Cold_shock_domain"/>
</dbReference>